<gene>
    <name evidence="2" type="ORF">DIW82_04620</name>
</gene>
<evidence type="ECO:0000256" key="1">
    <source>
        <dbReference type="SAM" id="Phobius"/>
    </source>
</evidence>
<proteinExistence type="predicted"/>
<sequence>VSYEFGTLVAVSILGSLMPMFYALHAPAEVAHDVDHGVNHPVFGAQAVAAYDTAYQQVLLIALVVALVAAVITARCFRGNPKGAVSADQ</sequence>
<dbReference type="EMBL" id="DQID01000130">
    <property type="protein sequence ID" value="HCT14084.1"/>
    <property type="molecule type" value="Genomic_DNA"/>
</dbReference>
<dbReference type="AlphaFoldDB" id="A0A3D4SXS3"/>
<keyword evidence="1" id="KW-1133">Transmembrane helix</keyword>
<reference evidence="2 3" key="1">
    <citation type="journal article" date="2018" name="Nat. Biotechnol.">
        <title>A standardized bacterial taxonomy based on genome phylogeny substantially revises the tree of life.</title>
        <authorList>
            <person name="Parks D.H."/>
            <person name="Chuvochina M."/>
            <person name="Waite D.W."/>
            <person name="Rinke C."/>
            <person name="Skarshewski A."/>
            <person name="Chaumeil P.A."/>
            <person name="Hugenholtz P."/>
        </authorList>
    </citation>
    <scope>NUCLEOTIDE SEQUENCE [LARGE SCALE GENOMIC DNA]</scope>
    <source>
        <strain evidence="2">UBA11247</strain>
    </source>
</reference>
<feature type="transmembrane region" description="Helical" evidence="1">
    <location>
        <begin position="5"/>
        <end position="24"/>
    </location>
</feature>
<keyword evidence="1" id="KW-0812">Transmembrane</keyword>
<name>A0A3D4SXS3_9CORY</name>
<keyword evidence="1" id="KW-0472">Membrane</keyword>
<evidence type="ECO:0000313" key="2">
    <source>
        <dbReference type="EMBL" id="HCT14084.1"/>
    </source>
</evidence>
<feature type="transmembrane region" description="Helical" evidence="1">
    <location>
        <begin position="58"/>
        <end position="77"/>
    </location>
</feature>
<evidence type="ECO:0000313" key="3">
    <source>
        <dbReference type="Proteomes" id="UP000261739"/>
    </source>
</evidence>
<comment type="caution">
    <text evidence="2">The sequence shown here is derived from an EMBL/GenBank/DDBJ whole genome shotgun (WGS) entry which is preliminary data.</text>
</comment>
<protein>
    <submittedName>
        <fullName evidence="2">Uncharacterized protein</fullName>
    </submittedName>
</protein>
<accession>A0A3D4SXS3</accession>
<feature type="non-terminal residue" evidence="2">
    <location>
        <position position="1"/>
    </location>
</feature>
<dbReference type="Proteomes" id="UP000261739">
    <property type="component" value="Unassembled WGS sequence"/>
</dbReference>
<organism evidence="2 3">
    <name type="scientific">Corynebacterium nuruki</name>
    <dbReference type="NCBI Taxonomy" id="1032851"/>
    <lineage>
        <taxon>Bacteria</taxon>
        <taxon>Bacillati</taxon>
        <taxon>Actinomycetota</taxon>
        <taxon>Actinomycetes</taxon>
        <taxon>Mycobacteriales</taxon>
        <taxon>Corynebacteriaceae</taxon>
        <taxon>Corynebacterium</taxon>
    </lineage>
</organism>